<dbReference type="PANTHER" id="PTHR32154:SF20">
    <property type="entry name" value="2-OXOGLUTARATE OXIDOREDUCTASE SUBUNIT KORA"/>
    <property type="match status" value="1"/>
</dbReference>
<evidence type="ECO:0000256" key="1">
    <source>
        <dbReference type="ARBA" id="ARBA00023002"/>
    </source>
</evidence>
<feature type="domain" description="Pyruvate flavodoxin/ferredoxin oxidoreductase pyrimidine binding" evidence="4">
    <location>
        <begin position="282"/>
        <end position="495"/>
    </location>
</feature>
<reference evidence="6 7" key="1">
    <citation type="submission" date="2024-10" db="EMBL/GenBank/DDBJ databases">
        <title>The Natural Products Discovery Center: Release of the First 8490 Sequenced Strains for Exploring Actinobacteria Biosynthetic Diversity.</title>
        <authorList>
            <person name="Kalkreuter E."/>
            <person name="Kautsar S.A."/>
            <person name="Yang D."/>
            <person name="Bader C.D."/>
            <person name="Teijaro C.N."/>
            <person name="Fluegel L."/>
            <person name="Davis C.M."/>
            <person name="Simpson J.R."/>
            <person name="Lauterbach L."/>
            <person name="Steele A.D."/>
            <person name="Gui C."/>
            <person name="Meng S."/>
            <person name="Li G."/>
            <person name="Viehrig K."/>
            <person name="Ye F."/>
            <person name="Su P."/>
            <person name="Kiefer A.F."/>
            <person name="Nichols A."/>
            <person name="Cepeda A.J."/>
            <person name="Yan W."/>
            <person name="Fan B."/>
            <person name="Jiang Y."/>
            <person name="Adhikari A."/>
            <person name="Zheng C.-J."/>
            <person name="Schuster L."/>
            <person name="Cowan T.M."/>
            <person name="Smanski M.J."/>
            <person name="Chevrette M.G."/>
            <person name="De Carvalho L.P.S."/>
            <person name="Shen B."/>
        </authorList>
    </citation>
    <scope>NUCLEOTIDE SEQUENCE [LARGE SCALE GENOMIC DNA]</scope>
    <source>
        <strain evidence="6 7">NPDC053399</strain>
    </source>
</reference>
<dbReference type="Gene3D" id="3.40.50.920">
    <property type="match status" value="1"/>
</dbReference>
<dbReference type="RefSeq" id="WP_399644523.1">
    <property type="nucleotide sequence ID" value="NZ_JBITYG010000001.1"/>
</dbReference>
<dbReference type="InterPro" id="IPR002869">
    <property type="entry name" value="Pyrv_flavodox_OxRed_cen"/>
</dbReference>
<protein>
    <submittedName>
        <fullName evidence="6">2-oxoacid:acceptor oxidoreductase subunit alpha</fullName>
    </submittedName>
</protein>
<evidence type="ECO:0000259" key="3">
    <source>
        <dbReference type="Pfam" id="PF01558"/>
    </source>
</evidence>
<dbReference type="InterPro" id="IPR019752">
    <property type="entry name" value="Pyrv/ketoisovalerate_OxRed_cat"/>
</dbReference>
<dbReference type="Pfam" id="PF01558">
    <property type="entry name" value="POR"/>
    <property type="match status" value="1"/>
</dbReference>
<feature type="domain" description="Pyruvate:ferredoxin oxidoreductase core" evidence="5">
    <location>
        <begin position="543"/>
        <end position="611"/>
    </location>
</feature>
<dbReference type="SUPFAM" id="SSF52518">
    <property type="entry name" value="Thiamin diphosphate-binding fold (THDP-binding)"/>
    <property type="match status" value="1"/>
</dbReference>
<dbReference type="SUPFAM" id="SSF52922">
    <property type="entry name" value="TK C-terminal domain-like"/>
    <property type="match status" value="1"/>
</dbReference>
<keyword evidence="7" id="KW-1185">Reference proteome</keyword>
<dbReference type="InterPro" id="IPR022367">
    <property type="entry name" value="2-oxoacid/accept_OxRdtase_asu"/>
</dbReference>
<comment type="caution">
    <text evidence="6">The sequence shown here is derived from an EMBL/GenBank/DDBJ whole genome shotgun (WGS) entry which is preliminary data.</text>
</comment>
<dbReference type="InterPro" id="IPR050722">
    <property type="entry name" value="Pyruvate:ferred/Flavod_OxRd"/>
</dbReference>
<dbReference type="NCBIfam" id="TIGR03710">
    <property type="entry name" value="OAFO_sf"/>
    <property type="match status" value="1"/>
</dbReference>
<dbReference type="Gene3D" id="3.40.50.970">
    <property type="match status" value="1"/>
</dbReference>
<dbReference type="Pfam" id="PF01855">
    <property type="entry name" value="POR_N"/>
    <property type="match status" value="1"/>
</dbReference>
<dbReference type="InterPro" id="IPR029061">
    <property type="entry name" value="THDP-binding"/>
</dbReference>
<dbReference type="Gene3D" id="3.40.920.10">
    <property type="entry name" value="Pyruvate-ferredoxin oxidoreductase, PFOR, domain III"/>
    <property type="match status" value="1"/>
</dbReference>
<dbReference type="CDD" id="cd07034">
    <property type="entry name" value="TPP_PYR_PFOR_IOR-alpha_like"/>
    <property type="match status" value="1"/>
</dbReference>
<dbReference type="InterPro" id="IPR002880">
    <property type="entry name" value="Pyrv_Fd/Flavodoxin_OxRdtase_N"/>
</dbReference>
<dbReference type="EMBL" id="JBITYG010000001">
    <property type="protein sequence ID" value="MFI9099907.1"/>
    <property type="molecule type" value="Genomic_DNA"/>
</dbReference>
<evidence type="ECO:0000259" key="5">
    <source>
        <dbReference type="Pfam" id="PF17147"/>
    </source>
</evidence>
<sequence>MTSQVSSPALGQPLLGEQRKPAKEVQRLDRVIIRFAGDSGDGMQLTGDRFTSETASFGNDLSTLPNFPAEIRAPAGTLPGVSSFQLHFADHDILTPGDAPNVLVAMNPAALKANIADLPRGAEIIVNTDEFTKRAMAKVGYAASPLEDGSLEAYAIHPVPLTSLTVEALKDSGLARKDAERAKNMFALGLLSWMYHRPTEGTEKFLRKKFATKPDIAEANVAAFRAGWNFGETTEDFAVSYEIAPASAAFPAGTYRNISGNLALSYGLVAASKQADLPLYLGSYPITPASDILHELSKHKNFGVRTFQAEDEIAAIGAALGAAFGGALAVTTTSGPGVALKSETIGLAVSLELPLLVVAIQRGGPSTGLPTKTEQADLLQAMYGRNGEAPVPIVAPATAADCFDAAIEAARIALTYRTPVFLLSDGYLANGSEPWRIPDIDELPDLRVQFATGPNHTLDNGDEAFWPYKRDPQTLARPWAVPGTPGLEHRIGGIEKQDGTGNISYDPANHDFMVRTRQAKIDGIDVPDVEVDDPSVVDGQPHARTLVIGWGSTYGPITAAVRRIRAGGGQVAQAHLRHLNPFPRNLGEVLKRYDKVVVPEMNLGQLAHLLRAKYLVDARSYNQVTGLPFKAEQLAHAIMEEGADV</sequence>
<evidence type="ECO:0000313" key="6">
    <source>
        <dbReference type="EMBL" id="MFI9099907.1"/>
    </source>
</evidence>
<name>A0ABW8C0F5_9ACTN</name>
<dbReference type="Pfam" id="PF17147">
    <property type="entry name" value="PFOR_II"/>
    <property type="match status" value="1"/>
</dbReference>
<dbReference type="InterPro" id="IPR033412">
    <property type="entry name" value="PFOR_II"/>
</dbReference>
<feature type="region of interest" description="Disordered" evidence="2">
    <location>
        <begin position="1"/>
        <end position="22"/>
    </location>
</feature>
<evidence type="ECO:0000259" key="4">
    <source>
        <dbReference type="Pfam" id="PF01855"/>
    </source>
</evidence>
<dbReference type="InterPro" id="IPR009014">
    <property type="entry name" value="Transketo_C/PFOR_II"/>
</dbReference>
<accession>A0ABW8C0F5</accession>
<keyword evidence="1" id="KW-0560">Oxidoreductase</keyword>
<evidence type="ECO:0000256" key="2">
    <source>
        <dbReference type="SAM" id="MobiDB-lite"/>
    </source>
</evidence>
<evidence type="ECO:0000313" key="7">
    <source>
        <dbReference type="Proteomes" id="UP001614394"/>
    </source>
</evidence>
<gene>
    <name evidence="6" type="ORF">ACIGXA_05245</name>
</gene>
<dbReference type="Proteomes" id="UP001614394">
    <property type="component" value="Unassembled WGS sequence"/>
</dbReference>
<feature type="domain" description="Pyruvate/ketoisovalerate oxidoreductase catalytic" evidence="3">
    <location>
        <begin position="40"/>
        <end position="227"/>
    </location>
</feature>
<organism evidence="6 7">
    <name type="scientific">Streptomyces fildesensis</name>
    <dbReference type="NCBI Taxonomy" id="375757"/>
    <lineage>
        <taxon>Bacteria</taxon>
        <taxon>Bacillati</taxon>
        <taxon>Actinomycetota</taxon>
        <taxon>Actinomycetes</taxon>
        <taxon>Kitasatosporales</taxon>
        <taxon>Streptomycetaceae</taxon>
        <taxon>Streptomyces</taxon>
    </lineage>
</organism>
<proteinExistence type="predicted"/>
<dbReference type="SUPFAM" id="SSF53323">
    <property type="entry name" value="Pyruvate-ferredoxin oxidoreductase, PFOR, domain III"/>
    <property type="match status" value="1"/>
</dbReference>
<dbReference type="PANTHER" id="PTHR32154">
    <property type="entry name" value="PYRUVATE-FLAVODOXIN OXIDOREDUCTASE-RELATED"/>
    <property type="match status" value="1"/>
</dbReference>